<organism evidence="8 9">
    <name type="scientific">Trichoplax adhaerens</name>
    <name type="common">Trichoplax reptans</name>
    <dbReference type="NCBI Taxonomy" id="10228"/>
    <lineage>
        <taxon>Eukaryota</taxon>
        <taxon>Metazoa</taxon>
        <taxon>Placozoa</taxon>
        <taxon>Uniplacotomia</taxon>
        <taxon>Trichoplacea</taxon>
        <taxon>Trichoplacidae</taxon>
        <taxon>Trichoplax</taxon>
    </lineage>
</organism>
<keyword evidence="3" id="KW-0805">Transcription regulation</keyword>
<dbReference type="GO" id="GO:0046982">
    <property type="term" value="F:protein heterodimerization activity"/>
    <property type="evidence" value="ECO:0007669"/>
    <property type="project" value="InterPro"/>
</dbReference>
<dbReference type="PANTHER" id="PTHR10221:SF22">
    <property type="entry name" value="TAF6-LIKE RNA POLYMERASE II P300_CBP-ASSOCIATED FACTOR-ASSOCIATED FACTOR 65 KDA SUBUNIT 6L"/>
    <property type="match status" value="1"/>
</dbReference>
<evidence type="ECO:0000256" key="1">
    <source>
        <dbReference type="ARBA" id="ARBA00004123"/>
    </source>
</evidence>
<dbReference type="InterPro" id="IPR037796">
    <property type="entry name" value="TAF6"/>
</dbReference>
<dbReference type="PhylomeDB" id="B3RYW1"/>
<dbReference type="CTD" id="6754476"/>
<keyword evidence="5" id="KW-0539">Nucleus</keyword>
<dbReference type="eggNOG" id="KOG2549">
    <property type="taxonomic scope" value="Eukaryota"/>
</dbReference>
<sequence>MAAKGTNRDHKRRNNDVHNHKDGKERRFYRLSLSTMKQWADQLGFGEVNDEVAALLSEDASYRIRHLIQVASEVMIHSKRTRMMTDDVNKAAKLCRLESIYGINGTEADQFKCVTFKDSKIYYLDDKEVNLHNLIMNDEIPNDPGRTSVRAHWLPISGSLKQNSINWQQLNTANNTYLKAVLQGLKSQEPQLVLTIMNNLRTNSHVTVILPYVLYYLISSIKSHTHVARCLQSIQSIIENKSLTLLPYLVQLVSVLMTCTLDDHRMANSWHLRNKSAMLLALLAREYKKSSPNVCNNITNKLREVLASNDKPRFSHYGAIVTLTYFGGQELCMTLRAYFSRNWYVLNEMLENSAVELSIKYDILQVKSALQNAVCVVINDMEKYLQNEGNFSVGNIYHELYSYCGDSLAPVASHSLTNMESISSKSHTNRIFCQSWREKVKSFQPKILGL</sequence>
<dbReference type="InterPro" id="IPR009072">
    <property type="entry name" value="Histone-fold"/>
</dbReference>
<evidence type="ECO:0000256" key="4">
    <source>
        <dbReference type="ARBA" id="ARBA00023163"/>
    </source>
</evidence>
<evidence type="ECO:0000313" key="9">
    <source>
        <dbReference type="Proteomes" id="UP000009022"/>
    </source>
</evidence>
<dbReference type="GO" id="GO:0003713">
    <property type="term" value="F:transcription coactivator activity"/>
    <property type="evidence" value="ECO:0000318"/>
    <property type="project" value="GO_Central"/>
</dbReference>
<evidence type="ECO:0000313" key="8">
    <source>
        <dbReference type="EMBL" id="EDV23738.1"/>
    </source>
</evidence>
<dbReference type="GO" id="GO:0046695">
    <property type="term" value="C:SLIK (SAGA-like) complex"/>
    <property type="evidence" value="ECO:0007669"/>
    <property type="project" value="InterPro"/>
</dbReference>
<dbReference type="InterPro" id="IPR016024">
    <property type="entry name" value="ARM-type_fold"/>
</dbReference>
<dbReference type="HOGENOM" id="CLU_608810_0_0_1"/>
<proteinExistence type="inferred from homology"/>
<dbReference type="OrthoDB" id="6621890at2759"/>
<dbReference type="InterPro" id="IPR046344">
    <property type="entry name" value="TAF6_C_sf"/>
</dbReference>
<dbReference type="PANTHER" id="PTHR10221">
    <property type="entry name" value="TRANSCRIPTION INITIATION FACTOR TFIID SUBUNIT 6"/>
    <property type="match status" value="1"/>
</dbReference>
<evidence type="ECO:0000259" key="7">
    <source>
        <dbReference type="SMART" id="SM00803"/>
    </source>
</evidence>
<keyword evidence="9" id="KW-1185">Reference proteome</keyword>
<dbReference type="AlphaFoldDB" id="B3RYW1"/>
<dbReference type="Gene3D" id="1.25.40.770">
    <property type="entry name" value="TAF6, C-terminal HEAT repeat domain"/>
    <property type="match status" value="1"/>
</dbReference>
<evidence type="ECO:0000256" key="6">
    <source>
        <dbReference type="SAM" id="MobiDB-lite"/>
    </source>
</evidence>
<dbReference type="Proteomes" id="UP000009022">
    <property type="component" value="Unassembled WGS sequence"/>
</dbReference>
<dbReference type="CDD" id="cd08050">
    <property type="entry name" value="TAF6C"/>
    <property type="match status" value="1"/>
</dbReference>
<dbReference type="STRING" id="10228.B3RYW1"/>
<dbReference type="EMBL" id="DS985246">
    <property type="protein sequence ID" value="EDV23738.1"/>
    <property type="molecule type" value="Genomic_DNA"/>
</dbReference>
<dbReference type="RefSeq" id="XP_002113264.1">
    <property type="nucleotide sequence ID" value="XM_002113228.1"/>
</dbReference>
<gene>
    <name evidence="8" type="ORF">TRIADDRAFT_57235</name>
</gene>
<dbReference type="SUPFAM" id="SSF48371">
    <property type="entry name" value="ARM repeat"/>
    <property type="match status" value="1"/>
</dbReference>
<dbReference type="FunCoup" id="B3RYW1">
    <property type="interactions" value="1063"/>
</dbReference>
<dbReference type="GO" id="GO:0000124">
    <property type="term" value="C:SAGA complex"/>
    <property type="evidence" value="ECO:0007669"/>
    <property type="project" value="InterPro"/>
</dbReference>
<accession>B3RYW1</accession>
<evidence type="ECO:0000256" key="3">
    <source>
        <dbReference type="ARBA" id="ARBA00023015"/>
    </source>
</evidence>
<dbReference type="CDD" id="cd22932">
    <property type="entry name" value="HFD_TAF6L"/>
    <property type="match status" value="1"/>
</dbReference>
<dbReference type="GeneID" id="6754476"/>
<reference evidence="8 9" key="1">
    <citation type="journal article" date="2008" name="Nature">
        <title>The Trichoplax genome and the nature of placozoans.</title>
        <authorList>
            <person name="Srivastava M."/>
            <person name="Begovic E."/>
            <person name="Chapman J."/>
            <person name="Putnam N.H."/>
            <person name="Hellsten U."/>
            <person name="Kawashima T."/>
            <person name="Kuo A."/>
            <person name="Mitros T."/>
            <person name="Salamov A."/>
            <person name="Carpenter M.L."/>
            <person name="Signorovitch A.Y."/>
            <person name="Moreno M.A."/>
            <person name="Kamm K."/>
            <person name="Grimwood J."/>
            <person name="Schmutz J."/>
            <person name="Shapiro H."/>
            <person name="Grigoriev I.V."/>
            <person name="Buss L.W."/>
            <person name="Schierwater B."/>
            <person name="Dellaporta S.L."/>
            <person name="Rokhsar D.S."/>
        </authorList>
    </citation>
    <scope>NUCLEOTIDE SEQUENCE [LARGE SCALE GENOMIC DNA]</scope>
    <source>
        <strain evidence="8 9">Grell-BS-1999</strain>
    </source>
</reference>
<dbReference type="GO" id="GO:0016251">
    <property type="term" value="F:RNA polymerase II general transcription initiation factor activity"/>
    <property type="evidence" value="ECO:0007669"/>
    <property type="project" value="InterPro"/>
</dbReference>
<dbReference type="OMA" id="HWALRDS"/>
<dbReference type="Gene3D" id="1.10.20.10">
    <property type="entry name" value="Histone, subunit A"/>
    <property type="match status" value="1"/>
</dbReference>
<comment type="subcellular location">
    <subcellularLocation>
        <location evidence="1">Nucleus</location>
    </subcellularLocation>
</comment>
<protein>
    <recommendedName>
        <fullName evidence="7">TATA box binding protein associated factor (TAF) histone-like fold domain-containing protein</fullName>
    </recommendedName>
</protein>
<comment type="similarity">
    <text evidence="2">Belongs to the TAF6 family.</text>
</comment>
<feature type="region of interest" description="Disordered" evidence="6">
    <location>
        <begin position="1"/>
        <end position="21"/>
    </location>
</feature>
<dbReference type="SMART" id="SM00803">
    <property type="entry name" value="TAF"/>
    <property type="match status" value="1"/>
</dbReference>
<dbReference type="Pfam" id="PF07571">
    <property type="entry name" value="TAF6_C"/>
    <property type="match status" value="1"/>
</dbReference>
<dbReference type="InterPro" id="IPR011442">
    <property type="entry name" value="TAF6_C"/>
</dbReference>
<dbReference type="KEGG" id="tad:TRIADDRAFT_57235"/>
<keyword evidence="4" id="KW-0804">Transcription</keyword>
<dbReference type="SUPFAM" id="SSF47113">
    <property type="entry name" value="Histone-fold"/>
    <property type="match status" value="1"/>
</dbReference>
<name>B3RYW1_TRIAD</name>
<dbReference type="InParanoid" id="B3RYW1"/>
<dbReference type="GO" id="GO:0051123">
    <property type="term" value="P:RNA polymerase II preinitiation complex assembly"/>
    <property type="evidence" value="ECO:0000318"/>
    <property type="project" value="GO_Central"/>
</dbReference>
<dbReference type="Pfam" id="PF02969">
    <property type="entry name" value="TAF"/>
    <property type="match status" value="1"/>
</dbReference>
<evidence type="ECO:0000256" key="2">
    <source>
        <dbReference type="ARBA" id="ARBA00007688"/>
    </source>
</evidence>
<dbReference type="GO" id="GO:0005669">
    <property type="term" value="C:transcription factor TFIID complex"/>
    <property type="evidence" value="ECO:0007669"/>
    <property type="project" value="InterPro"/>
</dbReference>
<feature type="domain" description="TATA box binding protein associated factor (TAF) histone-like fold" evidence="7">
    <location>
        <begin position="31"/>
        <end position="93"/>
    </location>
</feature>
<dbReference type="InterPro" id="IPR004823">
    <property type="entry name" value="TAF_TATA-bd_Histone-like_dom"/>
</dbReference>
<evidence type="ECO:0000256" key="5">
    <source>
        <dbReference type="ARBA" id="ARBA00023242"/>
    </source>
</evidence>